<sequence length="173" mass="19454">QIRPPRSNPLLLLTHGTSFLLPLPLSQTHWRRRLEAQHCTRRPARGAALPPAHRLRLLPRLPVDLKKTYCIFNGFHCWAKSSDGRPCGCRSHGCAVHFYAGPNCPSSVYLSEVAGSCKAWPTATTLGAAVLCILRLGLRWRISFGSDFRGRFWAYRSTSRGRSQSMLLQLMMP</sequence>
<organism evidence="1 2">
    <name type="scientific">Aegilops tauschii subsp. strangulata</name>
    <name type="common">Goatgrass</name>
    <dbReference type="NCBI Taxonomy" id="200361"/>
    <lineage>
        <taxon>Eukaryota</taxon>
        <taxon>Viridiplantae</taxon>
        <taxon>Streptophyta</taxon>
        <taxon>Embryophyta</taxon>
        <taxon>Tracheophyta</taxon>
        <taxon>Spermatophyta</taxon>
        <taxon>Magnoliopsida</taxon>
        <taxon>Liliopsida</taxon>
        <taxon>Poales</taxon>
        <taxon>Poaceae</taxon>
        <taxon>BOP clade</taxon>
        <taxon>Pooideae</taxon>
        <taxon>Triticodae</taxon>
        <taxon>Triticeae</taxon>
        <taxon>Triticinae</taxon>
        <taxon>Aegilops</taxon>
    </lineage>
</organism>
<accession>A0A453E4S6</accession>
<reference evidence="2" key="2">
    <citation type="journal article" date="2017" name="Nat. Plants">
        <title>The Aegilops tauschii genome reveals multiple impacts of transposons.</title>
        <authorList>
            <person name="Zhao G."/>
            <person name="Zou C."/>
            <person name="Li K."/>
            <person name="Wang K."/>
            <person name="Li T."/>
            <person name="Gao L."/>
            <person name="Zhang X."/>
            <person name="Wang H."/>
            <person name="Yang Z."/>
            <person name="Liu X."/>
            <person name="Jiang W."/>
            <person name="Mao L."/>
            <person name="Kong X."/>
            <person name="Jiao Y."/>
            <person name="Jia J."/>
        </authorList>
    </citation>
    <scope>NUCLEOTIDE SEQUENCE [LARGE SCALE GENOMIC DNA]</scope>
    <source>
        <strain evidence="2">cv. AL8/78</strain>
    </source>
</reference>
<protein>
    <submittedName>
        <fullName evidence="1">Uncharacterized protein</fullName>
    </submittedName>
</protein>
<reference evidence="1" key="4">
    <citation type="submission" date="2019-03" db="UniProtKB">
        <authorList>
            <consortium name="EnsemblPlants"/>
        </authorList>
    </citation>
    <scope>IDENTIFICATION</scope>
</reference>
<dbReference type="AlphaFoldDB" id="A0A453E4S6"/>
<name>A0A453E4S6_AEGTS</name>
<reference evidence="2" key="1">
    <citation type="journal article" date="2014" name="Science">
        <title>Ancient hybridizations among the ancestral genomes of bread wheat.</title>
        <authorList>
            <consortium name="International Wheat Genome Sequencing Consortium,"/>
            <person name="Marcussen T."/>
            <person name="Sandve S.R."/>
            <person name="Heier L."/>
            <person name="Spannagl M."/>
            <person name="Pfeifer M."/>
            <person name="Jakobsen K.S."/>
            <person name="Wulff B.B."/>
            <person name="Steuernagel B."/>
            <person name="Mayer K.F."/>
            <person name="Olsen O.A."/>
        </authorList>
    </citation>
    <scope>NUCLEOTIDE SEQUENCE [LARGE SCALE GENOMIC DNA]</scope>
    <source>
        <strain evidence="2">cv. AL8/78</strain>
    </source>
</reference>
<keyword evidence="2" id="KW-1185">Reference proteome</keyword>
<reference evidence="1" key="3">
    <citation type="journal article" date="2017" name="Nature">
        <title>Genome sequence of the progenitor of the wheat D genome Aegilops tauschii.</title>
        <authorList>
            <person name="Luo M.C."/>
            <person name="Gu Y.Q."/>
            <person name="Puiu D."/>
            <person name="Wang H."/>
            <person name="Twardziok S.O."/>
            <person name="Deal K.R."/>
            <person name="Huo N."/>
            <person name="Zhu T."/>
            <person name="Wang L."/>
            <person name="Wang Y."/>
            <person name="McGuire P.E."/>
            <person name="Liu S."/>
            <person name="Long H."/>
            <person name="Ramasamy R.K."/>
            <person name="Rodriguez J.C."/>
            <person name="Van S.L."/>
            <person name="Yuan L."/>
            <person name="Wang Z."/>
            <person name="Xia Z."/>
            <person name="Xiao L."/>
            <person name="Anderson O.D."/>
            <person name="Ouyang S."/>
            <person name="Liang Y."/>
            <person name="Zimin A.V."/>
            <person name="Pertea G."/>
            <person name="Qi P."/>
            <person name="Bennetzen J.L."/>
            <person name="Dai X."/>
            <person name="Dawson M.W."/>
            <person name="Muller H.G."/>
            <person name="Kugler K."/>
            <person name="Rivarola-Duarte L."/>
            <person name="Spannagl M."/>
            <person name="Mayer K.F.X."/>
            <person name="Lu F.H."/>
            <person name="Bevan M.W."/>
            <person name="Leroy P."/>
            <person name="Li P."/>
            <person name="You F.M."/>
            <person name="Sun Q."/>
            <person name="Liu Z."/>
            <person name="Lyons E."/>
            <person name="Wicker T."/>
            <person name="Salzberg S.L."/>
            <person name="Devos K.M."/>
            <person name="Dvorak J."/>
        </authorList>
    </citation>
    <scope>NUCLEOTIDE SEQUENCE [LARGE SCALE GENOMIC DNA]</scope>
    <source>
        <strain evidence="1">cv. AL8/78</strain>
    </source>
</reference>
<dbReference type="EnsemblPlants" id="AET3Gv20222300.32">
    <property type="protein sequence ID" value="AET3Gv20222300.32"/>
    <property type="gene ID" value="AET3Gv20222300"/>
</dbReference>
<evidence type="ECO:0000313" key="1">
    <source>
        <dbReference type="EnsemblPlants" id="AET3Gv20222300.32"/>
    </source>
</evidence>
<reference evidence="1" key="5">
    <citation type="journal article" date="2021" name="G3 (Bethesda)">
        <title>Aegilops tauschii genome assembly Aet v5.0 features greater sequence contiguity and improved annotation.</title>
        <authorList>
            <person name="Wang L."/>
            <person name="Zhu T."/>
            <person name="Rodriguez J.C."/>
            <person name="Deal K.R."/>
            <person name="Dubcovsky J."/>
            <person name="McGuire P.E."/>
            <person name="Lux T."/>
            <person name="Spannagl M."/>
            <person name="Mayer K.F.X."/>
            <person name="Baldrich P."/>
            <person name="Meyers B.C."/>
            <person name="Huo N."/>
            <person name="Gu Y.Q."/>
            <person name="Zhou H."/>
            <person name="Devos K.M."/>
            <person name="Bennetzen J.L."/>
            <person name="Unver T."/>
            <person name="Budak H."/>
            <person name="Gulick P.J."/>
            <person name="Galiba G."/>
            <person name="Kalapos B."/>
            <person name="Nelson D.R."/>
            <person name="Li P."/>
            <person name="You F.M."/>
            <person name="Luo M.C."/>
            <person name="Dvorak J."/>
        </authorList>
    </citation>
    <scope>NUCLEOTIDE SEQUENCE [LARGE SCALE GENOMIC DNA]</scope>
    <source>
        <strain evidence="1">cv. AL8/78</strain>
    </source>
</reference>
<dbReference type="Gramene" id="AET3Gv20222300.32">
    <property type="protein sequence ID" value="AET3Gv20222300.32"/>
    <property type="gene ID" value="AET3Gv20222300"/>
</dbReference>
<dbReference type="Proteomes" id="UP000015105">
    <property type="component" value="Chromosome 3D"/>
</dbReference>
<evidence type="ECO:0000313" key="2">
    <source>
        <dbReference type="Proteomes" id="UP000015105"/>
    </source>
</evidence>
<proteinExistence type="predicted"/>